<comment type="caution">
    <text evidence="1">The sequence shown here is derived from an EMBL/GenBank/DDBJ whole genome shotgun (WGS) entry which is preliminary data.</text>
</comment>
<proteinExistence type="predicted"/>
<accession>A0ACC3ZL30</accession>
<dbReference type="EMBL" id="VUJX02000001">
    <property type="protein sequence ID" value="KAL0944791.1"/>
    <property type="molecule type" value="Genomic_DNA"/>
</dbReference>
<organism evidence="1 2">
    <name type="scientific">Colletotrichum truncatum</name>
    <name type="common">Anthracnose fungus</name>
    <name type="synonym">Colletotrichum capsici</name>
    <dbReference type="NCBI Taxonomy" id="5467"/>
    <lineage>
        <taxon>Eukaryota</taxon>
        <taxon>Fungi</taxon>
        <taxon>Dikarya</taxon>
        <taxon>Ascomycota</taxon>
        <taxon>Pezizomycotina</taxon>
        <taxon>Sordariomycetes</taxon>
        <taxon>Hypocreomycetidae</taxon>
        <taxon>Glomerellales</taxon>
        <taxon>Glomerellaceae</taxon>
        <taxon>Colletotrichum</taxon>
        <taxon>Colletotrichum truncatum species complex</taxon>
    </lineage>
</organism>
<gene>
    <name evidence="1" type="ORF">CTRU02_202678</name>
</gene>
<sequence length="429" mass="48106">MPNIPTNGSSSECSDGGNLLALANSILQQTQDIVEYLRLNSYPSPTFAVESIDRPETLEYLTLHDGLKRSLEDLKYLVEGPKMHFRALCCQGYELAGIQVALEFNFFTLVPAEGQISLEELAKRSGVDLDRTSRVVRLLVTESIFKEPTPGYISHNPSSYLLYKDEEIRSTLQYTTDEMLKAASSTADNVRASPDAYDSALTPFSTRHGLPIFDYYEKDPQRSLRFAKAMAGWAKLNLNINVLKDSFPWGNLKGTVVDVGGGSGKVSITLAQNFPNLNFIVQDSIDMYAAGKSLLTDDIRDRVSFMQHSFFEPQPVVDAAAYILRACALNWCDRDVVTMLRALVPGLERSKPNTPLLINDLILPPQETLSRSMERGLRQIDLIMMVGFGGKLRTQKEFEALLRQADERYEVRSFRLDGLVGLLEVYLRH</sequence>
<protein>
    <submittedName>
        <fullName evidence="1">O-methyltransferase</fullName>
    </submittedName>
</protein>
<evidence type="ECO:0000313" key="1">
    <source>
        <dbReference type="EMBL" id="KAL0944791.1"/>
    </source>
</evidence>
<keyword evidence="2" id="KW-1185">Reference proteome</keyword>
<reference evidence="1 2" key="1">
    <citation type="journal article" date="2020" name="Phytopathology">
        <title>Genome Sequence Resources of Colletotrichum truncatum, C. plurivorum, C. musicola, and C. sojae: Four Species Pathogenic to Soybean (Glycine max).</title>
        <authorList>
            <person name="Rogerio F."/>
            <person name="Boufleur T.R."/>
            <person name="Ciampi-Guillardi M."/>
            <person name="Sukno S.A."/>
            <person name="Thon M.R."/>
            <person name="Massola Junior N.S."/>
            <person name="Baroncelli R."/>
        </authorList>
    </citation>
    <scope>NUCLEOTIDE SEQUENCE [LARGE SCALE GENOMIC DNA]</scope>
    <source>
        <strain evidence="1 2">CMES1059</strain>
    </source>
</reference>
<name>A0ACC3ZL30_COLTU</name>
<dbReference type="Proteomes" id="UP000805649">
    <property type="component" value="Unassembled WGS sequence"/>
</dbReference>
<evidence type="ECO:0000313" key="2">
    <source>
        <dbReference type="Proteomes" id="UP000805649"/>
    </source>
</evidence>